<dbReference type="InterPro" id="IPR036986">
    <property type="entry name" value="S4_RNA-bd_sf"/>
</dbReference>
<evidence type="ECO:0000313" key="3">
    <source>
        <dbReference type="EMBL" id="PNH21129.1"/>
    </source>
</evidence>
<dbReference type="PROSITE" id="PS50889">
    <property type="entry name" value="S4"/>
    <property type="match status" value="1"/>
</dbReference>
<proteinExistence type="predicted"/>
<name>A0A134CE97_9FIRM</name>
<keyword evidence="1" id="KW-0694">RNA-binding</keyword>
<dbReference type="Pfam" id="PF13275">
    <property type="entry name" value="S4_2"/>
    <property type="match status" value="1"/>
</dbReference>
<dbReference type="EMBL" id="LSDT01000046">
    <property type="protein sequence ID" value="KXB90511.1"/>
    <property type="molecule type" value="Genomic_DNA"/>
</dbReference>
<dbReference type="EMBL" id="NFMF01000009">
    <property type="protein sequence ID" value="PNH21129.1"/>
    <property type="molecule type" value="Genomic_DNA"/>
</dbReference>
<evidence type="ECO:0000313" key="5">
    <source>
        <dbReference type="Proteomes" id="UP000242958"/>
    </source>
</evidence>
<reference evidence="4" key="1">
    <citation type="submission" date="2016-01" db="EMBL/GenBank/DDBJ databases">
        <authorList>
            <person name="Mitreva M."/>
            <person name="Pepin K.H."/>
            <person name="Mihindukulasuriya K.A."/>
            <person name="Fulton R."/>
            <person name="Fronick C."/>
            <person name="O'Laughlin M."/>
            <person name="Miner T."/>
            <person name="Herter B."/>
            <person name="Rosa B.A."/>
            <person name="Cordes M."/>
            <person name="Tomlinson C."/>
            <person name="Wollam A."/>
            <person name="Palsikar V.B."/>
            <person name="Mardis E.R."/>
            <person name="Wilson R.K."/>
        </authorList>
    </citation>
    <scope>NUCLEOTIDE SEQUENCE [LARGE SCALE GENOMIC DNA]</scope>
    <source>
        <strain evidence="4">KA00182</strain>
    </source>
</reference>
<dbReference type="Proteomes" id="UP000242958">
    <property type="component" value="Unassembled WGS sequence"/>
</dbReference>
<evidence type="ECO:0000313" key="4">
    <source>
        <dbReference type="Proteomes" id="UP000070160"/>
    </source>
</evidence>
<dbReference type="RefSeq" id="WP_007393210.1">
    <property type="nucleotide sequence ID" value="NZ_KQ960953.1"/>
</dbReference>
<organism evidence="2 4">
    <name type="scientific">Megasphaera hutchinsoni</name>
    <dbReference type="NCBI Taxonomy" id="1588748"/>
    <lineage>
        <taxon>Bacteria</taxon>
        <taxon>Bacillati</taxon>
        <taxon>Bacillota</taxon>
        <taxon>Negativicutes</taxon>
        <taxon>Veillonellales</taxon>
        <taxon>Veillonellaceae</taxon>
        <taxon>Megasphaera</taxon>
    </lineage>
</organism>
<gene>
    <name evidence="3" type="ORF">CAL30_06070</name>
    <name evidence="2" type="ORF">HMPREF3182_01266</name>
</gene>
<dbReference type="Proteomes" id="UP000070160">
    <property type="component" value="Unassembled WGS sequence"/>
</dbReference>
<dbReference type="GO" id="GO:0003723">
    <property type="term" value="F:RNA binding"/>
    <property type="evidence" value="ECO:0007669"/>
    <property type="project" value="UniProtKB-KW"/>
</dbReference>
<dbReference type="STRING" id="1588748.HMPREF3182_01266"/>
<protein>
    <submittedName>
        <fullName evidence="3">RNA-binding protein</fullName>
    </submittedName>
    <submittedName>
        <fullName evidence="2">S4 domain protein</fullName>
    </submittedName>
</protein>
<keyword evidence="4" id="KW-1185">Reference proteome</keyword>
<dbReference type="Gene3D" id="3.10.290.10">
    <property type="entry name" value="RNA-binding S4 domain"/>
    <property type="match status" value="1"/>
</dbReference>
<dbReference type="SUPFAM" id="SSF55174">
    <property type="entry name" value="Alpha-L RNA-binding motif"/>
    <property type="match status" value="1"/>
</dbReference>
<dbReference type="PATRIC" id="fig|1588748.3.peg.1223"/>
<sequence>MKTITIHTAYIQLDQFLKWANITANGGDIRFFIEEKRILVNNEICLVKRKKLYHGDIVTIKNIGTWKVLRSEI</sequence>
<accession>A0A2J8B8P5</accession>
<dbReference type="CDD" id="cd00165">
    <property type="entry name" value="S4"/>
    <property type="match status" value="1"/>
</dbReference>
<comment type="caution">
    <text evidence="2">The sequence shown here is derived from an EMBL/GenBank/DDBJ whole genome shotgun (WGS) entry which is preliminary data.</text>
</comment>
<reference evidence="2" key="2">
    <citation type="submission" date="2016-01" db="EMBL/GenBank/DDBJ databases">
        <authorList>
            <person name="Oliw E.H."/>
        </authorList>
    </citation>
    <scope>NUCLEOTIDE SEQUENCE [LARGE SCALE GENOMIC DNA]</scope>
    <source>
        <strain evidence="2">KA00182</strain>
    </source>
</reference>
<accession>A0A134CE97</accession>
<reference evidence="3 5" key="3">
    <citation type="submission" date="2017-05" db="EMBL/GenBank/DDBJ databases">
        <authorList>
            <person name="Song R."/>
            <person name="Chenine A.L."/>
            <person name="Ruprecht R.M."/>
        </authorList>
    </citation>
    <scope>NUCLEOTIDE SEQUENCE [LARGE SCALE GENOMIC DNA]</scope>
    <source>
        <strain evidence="3 5">KA00229</strain>
    </source>
</reference>
<evidence type="ECO:0000256" key="1">
    <source>
        <dbReference type="PROSITE-ProRule" id="PRU00182"/>
    </source>
</evidence>
<evidence type="ECO:0000313" key="2">
    <source>
        <dbReference type="EMBL" id="KXB90511.1"/>
    </source>
</evidence>
<dbReference type="AlphaFoldDB" id="A0A134CE97"/>